<feature type="region of interest" description="Disordered" evidence="1">
    <location>
        <begin position="106"/>
        <end position="131"/>
    </location>
</feature>
<evidence type="ECO:0008006" key="4">
    <source>
        <dbReference type="Google" id="ProtNLM"/>
    </source>
</evidence>
<organism evidence="2 3">
    <name type="scientific">Stylosanthes scabra</name>
    <dbReference type="NCBI Taxonomy" id="79078"/>
    <lineage>
        <taxon>Eukaryota</taxon>
        <taxon>Viridiplantae</taxon>
        <taxon>Streptophyta</taxon>
        <taxon>Embryophyta</taxon>
        <taxon>Tracheophyta</taxon>
        <taxon>Spermatophyta</taxon>
        <taxon>Magnoliopsida</taxon>
        <taxon>eudicotyledons</taxon>
        <taxon>Gunneridae</taxon>
        <taxon>Pentapetalae</taxon>
        <taxon>rosids</taxon>
        <taxon>fabids</taxon>
        <taxon>Fabales</taxon>
        <taxon>Fabaceae</taxon>
        <taxon>Papilionoideae</taxon>
        <taxon>50 kb inversion clade</taxon>
        <taxon>dalbergioids sensu lato</taxon>
        <taxon>Dalbergieae</taxon>
        <taxon>Pterocarpus clade</taxon>
        <taxon>Stylosanthes</taxon>
    </lineage>
</organism>
<gene>
    <name evidence="2" type="ORF">PIB30_071554</name>
</gene>
<keyword evidence="3" id="KW-1185">Reference proteome</keyword>
<dbReference type="InterPro" id="IPR021109">
    <property type="entry name" value="Peptidase_aspartic_dom_sf"/>
</dbReference>
<protein>
    <recommendedName>
        <fullName evidence="4">Reverse transcriptase domain-containing protein</fullName>
    </recommendedName>
</protein>
<reference evidence="2 3" key="1">
    <citation type="journal article" date="2023" name="Plants (Basel)">
        <title>Bridging the Gap: Combining Genomics and Transcriptomics Approaches to Understand Stylosanthes scabra, an Orphan Legume from the Brazilian Caatinga.</title>
        <authorList>
            <person name="Ferreira-Neto J.R.C."/>
            <person name="da Silva M.D."/>
            <person name="Binneck E."/>
            <person name="de Melo N.F."/>
            <person name="da Silva R.H."/>
            <person name="de Melo A.L.T.M."/>
            <person name="Pandolfi V."/>
            <person name="Bustamante F.O."/>
            <person name="Brasileiro-Vidal A.C."/>
            <person name="Benko-Iseppon A.M."/>
        </authorList>
    </citation>
    <scope>NUCLEOTIDE SEQUENCE [LARGE SCALE GENOMIC DNA]</scope>
    <source>
        <tissue evidence="2">Leaves</tissue>
    </source>
</reference>
<accession>A0ABU6QPL3</accession>
<dbReference type="EMBL" id="JASCZI010000829">
    <property type="protein sequence ID" value="MED6113518.1"/>
    <property type="molecule type" value="Genomic_DNA"/>
</dbReference>
<feature type="compositionally biased region" description="Basic and acidic residues" evidence="1">
    <location>
        <begin position="106"/>
        <end position="121"/>
    </location>
</feature>
<evidence type="ECO:0000313" key="2">
    <source>
        <dbReference type="EMBL" id="MED6113518.1"/>
    </source>
</evidence>
<dbReference type="Proteomes" id="UP001341840">
    <property type="component" value="Unassembled WGS sequence"/>
</dbReference>
<name>A0ABU6QPL3_9FABA</name>
<evidence type="ECO:0000313" key="3">
    <source>
        <dbReference type="Proteomes" id="UP001341840"/>
    </source>
</evidence>
<proteinExistence type="predicted"/>
<sequence length="176" mass="19974">MQLNVSKFETLYHILGQRQDVIVKLGELTIPADFHVIKTSPSDKGSNPQVLLGRPFLKTASFKLNYYDETFSFEFGNVIEIFQPTRPPIPKEGSVHHFQLGNHKAKVEESVEKAGTKEATKMVKKKKPEKGMEERKAELKCADFKDLIGKLKMISNAFVKESSIGVHLIEDNSKWK</sequence>
<dbReference type="Gene3D" id="2.40.70.10">
    <property type="entry name" value="Acid Proteases"/>
    <property type="match status" value="1"/>
</dbReference>
<evidence type="ECO:0000256" key="1">
    <source>
        <dbReference type="SAM" id="MobiDB-lite"/>
    </source>
</evidence>
<comment type="caution">
    <text evidence="2">The sequence shown here is derived from an EMBL/GenBank/DDBJ whole genome shotgun (WGS) entry which is preliminary data.</text>
</comment>